<dbReference type="EMBL" id="SRPY01000173">
    <property type="protein sequence ID" value="KAG5927543.1"/>
    <property type="molecule type" value="Genomic_DNA"/>
</dbReference>
<dbReference type="InterPro" id="IPR057577">
    <property type="entry name" value="Nucleoprot-TPR/MLP1_dom"/>
</dbReference>
<evidence type="ECO:0000256" key="3">
    <source>
        <dbReference type="ARBA" id="ARBA00023242"/>
    </source>
</evidence>
<organism evidence="9 10">
    <name type="scientific">Claviceps africana</name>
    <dbReference type="NCBI Taxonomy" id="83212"/>
    <lineage>
        <taxon>Eukaryota</taxon>
        <taxon>Fungi</taxon>
        <taxon>Dikarya</taxon>
        <taxon>Ascomycota</taxon>
        <taxon>Pezizomycotina</taxon>
        <taxon>Sordariomycetes</taxon>
        <taxon>Hypocreomycetidae</taxon>
        <taxon>Hypocreales</taxon>
        <taxon>Clavicipitaceae</taxon>
        <taxon>Claviceps</taxon>
    </lineage>
</organism>
<feature type="coiled-coil region" evidence="4">
    <location>
        <begin position="1439"/>
        <end position="1515"/>
    </location>
</feature>
<comment type="subcellular location">
    <subcellularLocation>
        <location evidence="1">Nucleus</location>
    </subcellularLocation>
</comment>
<feature type="compositionally biased region" description="Gly residues" evidence="5">
    <location>
        <begin position="2074"/>
        <end position="2085"/>
    </location>
</feature>
<feature type="coiled-coil region" evidence="4">
    <location>
        <begin position="1803"/>
        <end position="1830"/>
    </location>
</feature>
<feature type="compositionally biased region" description="Polar residues" evidence="5">
    <location>
        <begin position="1601"/>
        <end position="1613"/>
    </location>
</feature>
<evidence type="ECO:0000259" key="8">
    <source>
        <dbReference type="Pfam" id="PF25785"/>
    </source>
</evidence>
<evidence type="ECO:0000256" key="4">
    <source>
        <dbReference type="SAM" id="Coils"/>
    </source>
</evidence>
<reference evidence="9" key="1">
    <citation type="journal article" date="2020" name="bioRxiv">
        <title>Whole genome comparisons of ergot fungi reveals the divergence and evolution of species within the genus Claviceps are the result of varying mechanisms driving genome evolution and host range expansion.</title>
        <authorList>
            <person name="Wyka S.A."/>
            <person name="Mondo S.J."/>
            <person name="Liu M."/>
            <person name="Dettman J."/>
            <person name="Nalam V."/>
            <person name="Broders K.D."/>
        </authorList>
    </citation>
    <scope>NUCLEOTIDE SEQUENCE</scope>
    <source>
        <strain evidence="9">CCC 489</strain>
    </source>
</reference>
<feature type="coiled-coil region" evidence="4">
    <location>
        <begin position="420"/>
        <end position="510"/>
    </location>
</feature>
<dbReference type="GO" id="GO:0017056">
    <property type="term" value="F:structural constituent of nuclear pore"/>
    <property type="evidence" value="ECO:0007669"/>
    <property type="project" value="TreeGrafter"/>
</dbReference>
<feature type="coiled-coil region" evidence="4">
    <location>
        <begin position="77"/>
        <end position="364"/>
    </location>
</feature>
<dbReference type="PANTHER" id="PTHR18898">
    <property type="entry name" value="NUCLEOPROTEIN TPR-RELATED"/>
    <property type="match status" value="1"/>
</dbReference>
<sequence>MAAIQVDAGYIAGYLGLDQPVVTTLTTEPTVDLVVTLLQAVAAKAHEFDALYADKLQTDIELENAVRSSENRSQASKGTAEKALKDVEEARQKLKEEETTRQSIENELQILKTRNSDHAAEVKSLNDKIETLQSSNRTNLSIIESNNKRDQTLTEELTKLHQRNVELAREVTALQQSEQNARGQLNSSKYREDSLKQQLELARQNSDWLEQELKTKSEDSLKFRKERGARIAELQRENEDARSQVDALKRSEQQLRERLNAMQAKADDSLVKLQKQEGAFASTVESYKQELEDQRRLVDMSEQLSKKHQERVRDLEAERERLKDNYENEIRRVRLELERERQNTAEMEERIRQLEAELDDVQVRLEQRPPPGSAPQTPRANGSFAARAASPFGTPASIRSKSAVTATQAIEQLYQVKGQLAGEKRRNQQLSEELDNMITALEAKAPEIQELQAESESLRNEIARMSELSQQSFEERDIARKAARKAESTLATAQSEVKILRTQLRDLGTQIQMLVFNIYAIEKGMDQLTEEEKFRLQQLERGEISEEAFSDLSDTHQFITQKLVVFKDVKSLQAKNEDLLRITRELAEQLESEEALAAKHQAKEDHDRVEKLQRDLEHMTEESRSIKNTMESYKMERDMFRRILQQRGASADEASMMRSSLDGSQRVPLTSIEGGDQTESLGEALRKLQSEYDNFRDAQDGVRKDLRKQIDQLSSEKNSLHTERIKLQGEVRLESERREMLQANYVALQKENSELQRRTQALSETAAKQDIRTQQVAEELIESKGLLDSMRNETANLKAEKKLWRDIQDRMSKDNENLMEEKNRLNHLLATQQSLENERTMTESEARRKAQTKIETLERELSDALKKVANETEETKKLQLRKEFEARESQKRIDELMSSLSQIREEHVSVRTTRDHLQARVDELTVELRNAEERVGRLQPRPTPRPGLEGNASERQQELEAELHDLNNDISDLKRDLDLANTQLENAKAQAEQYRDISQSNEETLEDLRASQEQYRLEMESLIEEKDSKIKELSQRIEDMSEELSRTNTEMSQLRDSQGEVVRKFEDEKSILEDELKRLKEDSARHMEAARYHQQDLRAQAEIASKAQQDYEKELVKHAEAAKLVQQLRTEYNALKSESASLRAEAESAKVTLAQSEGSWEERRQRLEQEMAELSTRREDVNAQNKLLHQQLESLTAQVAALQQSRSGGDQGGGGDEVMSPVDVSDALEGLRELNSYLRREKEILEVQYDLKSQESRRLQQQIEYTQSQLDEARLKLDQERTQSAQGSRTSMAHQDLMEKLHELNLYRESSAALRTENSQLKDQVAEKNKIIEEMEGKVQPLQAEIDNLATQKSYLEEEIKQIQEDRDRWQKRTEGILTKYGRVDPAEMDQLKTSIAELEAERNALQEGQKPLQDRVTELENTLETERQAWQTTRAKIVEQAKERSRKLTGEKNEAVQRANQLQEQFDKANGDLQGAQKLAEDTGREKTELEQQIQLFKQQVDELRQQAQAQQLVQPQSLSASAAPTEAEPAGATASAEIVKHLEQKLADIHKELEAVTAQKLDAEQQLEQLRSQLQAAVSERDAAIKKRDSAEVTENDDGNTTMANAESTSAEAGATNGLSDESLKKAFEDKIAAAEAKAAEFEQKANEVETRIQQTIKERSDRMRDTLNNKLKDSRAKMEEEFKKREDELKLRLEQEKLIWQAEHKGKKEATSSSEMQPPSTATPATPAKAEEPQAQGAQAAPPTTPAGAGPSASGGGNVLDFSQADDASVRHFLSTNATVKSIIASNIKKRLDTEVGKIKAEVDAKIASAREQAQLMESKKSTLRINMTENKLRSAAAKLGVVETAAKETPQKPVVEVWEVAKKAQPPPATPAPATPAKGAAPSTVKQTPATPGVAPGTPAASTPAAAQHAAGTPAAAKPVAKPAANAAAPADGATARPGSNGSPFAVAGSVAKTDAPNPFAVKVDAGQQQQQQQQQPQAVRAAQPPKPAQAARPAQAAQPPKPAQPTQHPLPPLPPPPDPAARVQAAQAAHQAQQTQHGHQSQPARGSGIPMPRGGGRGRGGPYVPPGQRAGGGNQEGGAGPAHAGRGRGGHRGGRGAMNPGASDFQPGSKRPRGDSEAGGGAKRARGAH</sequence>
<dbReference type="Pfam" id="PF25481">
    <property type="entry name" value="Nucleoprot-TPR"/>
    <property type="match status" value="1"/>
</dbReference>
<feature type="region of interest" description="Disordered" evidence="5">
    <location>
        <begin position="366"/>
        <end position="398"/>
    </location>
</feature>
<evidence type="ECO:0000259" key="7">
    <source>
        <dbReference type="Pfam" id="PF25481"/>
    </source>
</evidence>
<feature type="domain" description="Nucleoprotein TPR/MLP1-2" evidence="6">
    <location>
        <begin position="1067"/>
        <end position="1195"/>
    </location>
</feature>
<feature type="region of interest" description="Disordered" evidence="5">
    <location>
        <begin position="1865"/>
        <end position="2134"/>
    </location>
</feature>
<feature type="coiled-coil region" evidence="4">
    <location>
        <begin position="703"/>
        <end position="765"/>
    </location>
</feature>
<feature type="domain" description="Nucleoprotein TPR/MPL1" evidence="7">
    <location>
        <begin position="184"/>
        <end position="261"/>
    </location>
</feature>
<feature type="compositionally biased region" description="Low complexity" evidence="5">
    <location>
        <begin position="1720"/>
        <end position="1755"/>
    </location>
</feature>
<dbReference type="Pfam" id="PF25785">
    <property type="entry name" value="TPR"/>
    <property type="match status" value="1"/>
</dbReference>
<keyword evidence="10" id="KW-1185">Reference proteome</keyword>
<protein>
    <recommendedName>
        <fullName evidence="11">Nucleoprotein TPR/MLP1 domain-containing protein</fullName>
    </recommendedName>
</protein>
<dbReference type="Pfam" id="PF07926">
    <property type="entry name" value="TPR_MLP1_2"/>
    <property type="match status" value="1"/>
</dbReference>
<dbReference type="OrthoDB" id="343070at2759"/>
<accession>A0A8K0J975</accession>
<feature type="compositionally biased region" description="Pro residues" evidence="5">
    <location>
        <begin position="1869"/>
        <end position="1878"/>
    </location>
</feature>
<feature type="compositionally biased region" description="Low complexity" evidence="5">
    <location>
        <begin position="1879"/>
        <end position="1943"/>
    </location>
</feature>
<comment type="caution">
    <text evidence="9">The sequence shown here is derived from an EMBL/GenBank/DDBJ whole genome shotgun (WGS) entry which is preliminary data.</text>
</comment>
<evidence type="ECO:0008006" key="11">
    <source>
        <dbReference type="Google" id="ProtNLM"/>
    </source>
</evidence>
<feature type="compositionally biased region" description="Pro residues" evidence="5">
    <location>
        <begin position="2004"/>
        <end position="2024"/>
    </location>
</feature>
<dbReference type="Proteomes" id="UP000811619">
    <property type="component" value="Unassembled WGS sequence"/>
</dbReference>
<dbReference type="PANTHER" id="PTHR18898:SF2">
    <property type="entry name" value="NUCLEOPROTEIN TPR"/>
    <property type="match status" value="1"/>
</dbReference>
<name>A0A8K0J975_9HYPO</name>
<dbReference type="GO" id="GO:0006606">
    <property type="term" value="P:protein import into nucleus"/>
    <property type="evidence" value="ECO:0007669"/>
    <property type="project" value="InterPro"/>
</dbReference>
<dbReference type="GO" id="GO:0006406">
    <property type="term" value="P:mRNA export from nucleus"/>
    <property type="evidence" value="ECO:0007669"/>
    <property type="project" value="TreeGrafter"/>
</dbReference>
<evidence type="ECO:0000313" key="10">
    <source>
        <dbReference type="Proteomes" id="UP000811619"/>
    </source>
</evidence>
<evidence type="ECO:0000256" key="1">
    <source>
        <dbReference type="ARBA" id="ARBA00004123"/>
    </source>
</evidence>
<dbReference type="Gene3D" id="1.10.287.1490">
    <property type="match status" value="1"/>
</dbReference>
<evidence type="ECO:0000259" key="6">
    <source>
        <dbReference type="Pfam" id="PF07926"/>
    </source>
</evidence>
<feature type="coiled-coil region" evidence="4">
    <location>
        <begin position="1627"/>
        <end position="1691"/>
    </location>
</feature>
<feature type="compositionally biased region" description="Low complexity" evidence="5">
    <location>
        <begin position="2025"/>
        <end position="2057"/>
    </location>
</feature>
<dbReference type="InterPro" id="IPR012929">
    <property type="entry name" value="Nucleoprot-TPR/MLP1-2_dom"/>
</dbReference>
<feature type="domain" description="NUA/TPR/MLP1-2-like" evidence="8">
    <location>
        <begin position="483"/>
        <end position="595"/>
    </location>
</feature>
<feature type="coiled-coil region" evidence="4">
    <location>
        <begin position="569"/>
        <end position="636"/>
    </location>
</feature>
<feature type="compositionally biased region" description="Basic and acidic residues" evidence="5">
    <location>
        <begin position="1581"/>
        <end position="1593"/>
    </location>
</feature>
<feature type="compositionally biased region" description="Low complexity" evidence="5">
    <location>
        <begin position="1969"/>
        <end position="2003"/>
    </location>
</feature>
<feature type="region of interest" description="Disordered" evidence="5">
    <location>
        <begin position="1705"/>
        <end position="1765"/>
    </location>
</feature>
<keyword evidence="2 4" id="KW-0175">Coiled coil</keyword>
<feature type="region of interest" description="Disordered" evidence="5">
    <location>
        <begin position="933"/>
        <end position="957"/>
    </location>
</feature>
<evidence type="ECO:0000313" key="9">
    <source>
        <dbReference type="EMBL" id="KAG5927543.1"/>
    </source>
</evidence>
<evidence type="ECO:0000256" key="5">
    <source>
        <dbReference type="SAM" id="MobiDB-lite"/>
    </source>
</evidence>
<feature type="region of interest" description="Disordered" evidence="5">
    <location>
        <begin position="1579"/>
        <end position="1624"/>
    </location>
</feature>
<keyword evidence="3" id="KW-0539">Nucleus</keyword>
<feature type="compositionally biased region" description="Basic residues" evidence="5">
    <location>
        <begin position="2090"/>
        <end position="2099"/>
    </location>
</feature>
<evidence type="ECO:0000256" key="2">
    <source>
        <dbReference type="ARBA" id="ARBA00023054"/>
    </source>
</evidence>
<dbReference type="GO" id="GO:0005643">
    <property type="term" value="C:nuclear pore"/>
    <property type="evidence" value="ECO:0007669"/>
    <property type="project" value="TreeGrafter"/>
</dbReference>
<gene>
    <name evidence="9" type="ORF">E4U42_002120</name>
</gene>
<proteinExistence type="predicted"/>
<dbReference type="InterPro" id="IPR057974">
    <property type="entry name" value="NUA/TPR/MLP1-2-like_dom"/>
</dbReference>